<sequence length="409" mass="44512">MAIPNAREDPPPPLPPPRDIYLQDQSQDLGWKYGNSNGNGNANGSYGSVKEGSSLYGAGQAFHGDRYDRVSRDQRRASSMSHTVPIDPAMVENQEHSDEDRHSRTRPTLAGFRFQSENQLGQKALHSSSQAYDKQLLSKIGGPNTKNGTLNFANQLKPLSMPDHRLGSMDSPLGRWQSAPNSANSPGFRSPGFDSGSADAFPTRWNPGSGTPEDSTSGYRSHRNSDDHGVFLDPELGNMEENGIRDLNIHDRTPSGGDGEQLGIKSVGVKRPLGGVLAAFHESSIHPTTADVCGYCGDEFPNPPNWDVRAEHLSTVHKYGECNQAKKFYRADHFRQHLKHSHAGTSGKWTNMLEHACMKEELTPAALPPRQLVPAPMGSSGHLVNPSPGHFMGGSGPYPGIINEVHEES</sequence>
<protein>
    <recommendedName>
        <fullName evidence="4">C2H2-type domain-containing protein</fullName>
    </recommendedName>
</protein>
<evidence type="ECO:0000313" key="2">
    <source>
        <dbReference type="EMBL" id="KAE9962793.1"/>
    </source>
</evidence>
<dbReference type="AlphaFoldDB" id="A0A8H3U4H7"/>
<evidence type="ECO:0008006" key="4">
    <source>
        <dbReference type="Google" id="ProtNLM"/>
    </source>
</evidence>
<gene>
    <name evidence="2" type="ORF">BLS_010013</name>
</gene>
<dbReference type="EMBL" id="WNWQ01000965">
    <property type="protein sequence ID" value="KAE9962793.1"/>
    <property type="molecule type" value="Genomic_DNA"/>
</dbReference>
<feature type="compositionally biased region" description="Basic and acidic residues" evidence="1">
    <location>
        <begin position="1"/>
        <end position="10"/>
    </location>
</feature>
<accession>A0A8H3U4H7</accession>
<feature type="compositionally biased region" description="Low complexity" evidence="1">
    <location>
        <begin position="33"/>
        <end position="48"/>
    </location>
</feature>
<comment type="caution">
    <text evidence="2">The sequence shown here is derived from an EMBL/GenBank/DDBJ whole genome shotgun (WGS) entry which is preliminary data.</text>
</comment>
<name>A0A8H3U4H7_VENIN</name>
<organism evidence="2 3">
    <name type="scientific">Venturia inaequalis</name>
    <name type="common">Apple scab fungus</name>
    <dbReference type="NCBI Taxonomy" id="5025"/>
    <lineage>
        <taxon>Eukaryota</taxon>
        <taxon>Fungi</taxon>
        <taxon>Dikarya</taxon>
        <taxon>Ascomycota</taxon>
        <taxon>Pezizomycotina</taxon>
        <taxon>Dothideomycetes</taxon>
        <taxon>Pleosporomycetidae</taxon>
        <taxon>Venturiales</taxon>
        <taxon>Venturiaceae</taxon>
        <taxon>Venturia</taxon>
    </lineage>
</organism>
<reference evidence="2 3" key="1">
    <citation type="submission" date="2019-11" db="EMBL/GenBank/DDBJ databases">
        <title>Venturia inaequalis Genome Resource.</title>
        <authorList>
            <person name="Lichtner F.J."/>
        </authorList>
    </citation>
    <scope>NUCLEOTIDE SEQUENCE [LARGE SCALE GENOMIC DNA]</scope>
    <source>
        <strain evidence="2">Bline_iso_100314</strain>
    </source>
</reference>
<feature type="compositionally biased region" description="Polar residues" evidence="1">
    <location>
        <begin position="206"/>
        <end position="219"/>
    </location>
</feature>
<feature type="compositionally biased region" description="Basic and acidic residues" evidence="1">
    <location>
        <begin position="93"/>
        <end position="102"/>
    </location>
</feature>
<dbReference type="Proteomes" id="UP000433883">
    <property type="component" value="Unassembled WGS sequence"/>
</dbReference>
<feature type="region of interest" description="Disordered" evidence="1">
    <location>
        <begin position="161"/>
        <end position="231"/>
    </location>
</feature>
<feature type="region of interest" description="Disordered" evidence="1">
    <location>
        <begin position="1"/>
        <end position="106"/>
    </location>
</feature>
<evidence type="ECO:0000256" key="1">
    <source>
        <dbReference type="SAM" id="MobiDB-lite"/>
    </source>
</evidence>
<proteinExistence type="predicted"/>
<feature type="compositionally biased region" description="Basic and acidic residues" evidence="1">
    <location>
        <begin position="63"/>
        <end position="76"/>
    </location>
</feature>
<evidence type="ECO:0000313" key="3">
    <source>
        <dbReference type="Proteomes" id="UP000433883"/>
    </source>
</evidence>
<feature type="compositionally biased region" description="Polar residues" evidence="1">
    <location>
        <begin position="178"/>
        <end position="187"/>
    </location>
</feature>